<keyword evidence="7" id="KW-1185">Reference proteome</keyword>
<evidence type="ECO:0000256" key="2">
    <source>
        <dbReference type="ARBA" id="ARBA00022679"/>
    </source>
</evidence>
<dbReference type="EC" id="2.1.1.177" evidence="5"/>
<evidence type="ECO:0000256" key="1">
    <source>
        <dbReference type="ARBA" id="ARBA00022603"/>
    </source>
</evidence>
<proteinExistence type="inferred from homology"/>
<dbReference type="PIRSF" id="PIRSF004505">
    <property type="entry name" value="MT_bac"/>
    <property type="match status" value="1"/>
</dbReference>
<gene>
    <name evidence="5 6" type="primary">rlmH</name>
    <name evidence="6" type="ORF">ACFO3G_05340</name>
</gene>
<dbReference type="NCBIfam" id="NF000990">
    <property type="entry name" value="PRK00103.2-4"/>
    <property type="match status" value="1"/>
</dbReference>
<protein>
    <recommendedName>
        <fullName evidence="5">Ribosomal RNA large subunit methyltransferase H</fullName>
        <ecNumber evidence="5">2.1.1.177</ecNumber>
    </recommendedName>
    <alternativeName>
        <fullName evidence="5">23S rRNA (pseudouridine1915-N3)-methyltransferase</fullName>
    </alternativeName>
    <alternativeName>
        <fullName evidence="5">23S rRNA m3Psi1915 methyltransferase</fullName>
    </alternativeName>
    <alternativeName>
        <fullName evidence="5">rRNA (pseudouridine-N3-)-methyltransferase RlmH</fullName>
    </alternativeName>
</protein>
<comment type="catalytic activity">
    <reaction evidence="5">
        <text>pseudouridine(1915) in 23S rRNA + S-adenosyl-L-methionine = N(3)-methylpseudouridine(1915) in 23S rRNA + S-adenosyl-L-homocysteine + H(+)</text>
        <dbReference type="Rhea" id="RHEA:42752"/>
        <dbReference type="Rhea" id="RHEA-COMP:10221"/>
        <dbReference type="Rhea" id="RHEA-COMP:10222"/>
        <dbReference type="ChEBI" id="CHEBI:15378"/>
        <dbReference type="ChEBI" id="CHEBI:57856"/>
        <dbReference type="ChEBI" id="CHEBI:59789"/>
        <dbReference type="ChEBI" id="CHEBI:65314"/>
        <dbReference type="ChEBI" id="CHEBI:74486"/>
        <dbReference type="EC" id="2.1.1.177"/>
    </reaction>
</comment>
<dbReference type="SUPFAM" id="SSF75217">
    <property type="entry name" value="alpha/beta knot"/>
    <property type="match status" value="1"/>
</dbReference>
<comment type="function">
    <text evidence="5">Specifically methylates the pseudouridine at position 1915 (m3Psi1915) in 23S rRNA.</text>
</comment>
<dbReference type="InterPro" id="IPR029028">
    <property type="entry name" value="Alpha/beta_knot_MTases"/>
</dbReference>
<evidence type="ECO:0000256" key="4">
    <source>
        <dbReference type="ARBA" id="ARBA00038303"/>
    </source>
</evidence>
<name>A0ABV9K7I8_9PORP</name>
<dbReference type="Proteomes" id="UP001596020">
    <property type="component" value="Unassembled WGS sequence"/>
</dbReference>
<evidence type="ECO:0000313" key="6">
    <source>
        <dbReference type="EMBL" id="MFC4666022.1"/>
    </source>
</evidence>
<dbReference type="EMBL" id="JBHSGO010000166">
    <property type="protein sequence ID" value="MFC4666022.1"/>
    <property type="molecule type" value="Genomic_DNA"/>
</dbReference>
<feature type="binding site" evidence="5">
    <location>
        <begin position="124"/>
        <end position="129"/>
    </location>
    <ligand>
        <name>S-adenosyl-L-methionine</name>
        <dbReference type="ChEBI" id="CHEBI:59789"/>
    </ligand>
</feature>
<comment type="subunit">
    <text evidence="5">Homodimer.</text>
</comment>
<dbReference type="HAMAP" id="MF_00658">
    <property type="entry name" value="23SrRNA_methyltr_H"/>
    <property type="match status" value="1"/>
</dbReference>
<evidence type="ECO:0000313" key="7">
    <source>
        <dbReference type="Proteomes" id="UP001596020"/>
    </source>
</evidence>
<dbReference type="InterPro" id="IPR029026">
    <property type="entry name" value="tRNA_m1G_MTases_N"/>
</dbReference>
<comment type="similarity">
    <text evidence="4 5">Belongs to the RNA methyltransferase RlmH family.</text>
</comment>
<evidence type="ECO:0000256" key="3">
    <source>
        <dbReference type="ARBA" id="ARBA00022691"/>
    </source>
</evidence>
<keyword evidence="2 5" id="KW-0808">Transferase</keyword>
<dbReference type="InterPro" id="IPR003742">
    <property type="entry name" value="RlmH-like"/>
</dbReference>
<accession>A0ABV9K7I8</accession>
<dbReference type="PANTHER" id="PTHR33603:SF1">
    <property type="entry name" value="RIBOSOMAL RNA LARGE SUBUNIT METHYLTRANSFERASE H"/>
    <property type="match status" value="1"/>
</dbReference>
<keyword evidence="3 5" id="KW-0949">S-adenosyl-L-methionine</keyword>
<comment type="caution">
    <text evidence="5">Lacks conserved residue(s) required for the propagation of feature annotation.</text>
</comment>
<dbReference type="Gene3D" id="3.40.1280.10">
    <property type="match status" value="1"/>
</dbReference>
<feature type="binding site" evidence="5">
    <location>
        <position position="105"/>
    </location>
    <ligand>
        <name>S-adenosyl-L-methionine</name>
        <dbReference type="ChEBI" id="CHEBI:59789"/>
    </ligand>
</feature>
<evidence type="ECO:0000256" key="5">
    <source>
        <dbReference type="HAMAP-Rule" id="MF_00658"/>
    </source>
</evidence>
<reference evidence="7" key="1">
    <citation type="journal article" date="2019" name="Int. J. Syst. Evol. Microbiol.">
        <title>The Global Catalogue of Microorganisms (GCM) 10K type strain sequencing project: providing services to taxonomists for standard genome sequencing and annotation.</title>
        <authorList>
            <consortium name="The Broad Institute Genomics Platform"/>
            <consortium name="The Broad Institute Genome Sequencing Center for Infectious Disease"/>
            <person name="Wu L."/>
            <person name="Ma J."/>
        </authorList>
    </citation>
    <scope>NUCLEOTIDE SEQUENCE [LARGE SCALE GENOMIC DNA]</scope>
    <source>
        <strain evidence="7">CGMCC 4.7357</strain>
    </source>
</reference>
<dbReference type="Pfam" id="PF02590">
    <property type="entry name" value="SPOUT_MTase"/>
    <property type="match status" value="1"/>
</dbReference>
<organism evidence="6 7">
    <name type="scientific">Falsiporphyromonas endometrii</name>
    <dbReference type="NCBI Taxonomy" id="1387297"/>
    <lineage>
        <taxon>Bacteria</taxon>
        <taxon>Pseudomonadati</taxon>
        <taxon>Bacteroidota</taxon>
        <taxon>Bacteroidia</taxon>
        <taxon>Bacteroidales</taxon>
        <taxon>Porphyromonadaceae</taxon>
        <taxon>Falsiporphyromonas</taxon>
    </lineage>
</organism>
<dbReference type="RefSeq" id="WP_380078682.1">
    <property type="nucleotide sequence ID" value="NZ_JBHSGO010000166.1"/>
</dbReference>
<sequence>MQLTVIAVGKTDQRELNNLIGNYISRLGKYISFNFDIIPDVKASKSRSIEQQKISEGEEIIARLKPTDFVVLFDEHGKTYTSREFAEKIERRMNESLKRLVFVIGGPYGFSKAVYDRANSLLSLSKMTFSHQMVRLFAVEQIYRAFTILNKEPYHHD</sequence>
<keyword evidence="5" id="KW-0963">Cytoplasm</keyword>
<comment type="caution">
    <text evidence="6">The sequence shown here is derived from an EMBL/GenBank/DDBJ whole genome shotgun (WGS) entry which is preliminary data.</text>
</comment>
<comment type="subcellular location">
    <subcellularLocation>
        <location evidence="5">Cytoplasm</location>
    </subcellularLocation>
</comment>
<dbReference type="PANTHER" id="PTHR33603">
    <property type="entry name" value="METHYLTRANSFERASE"/>
    <property type="match status" value="1"/>
</dbReference>
<keyword evidence="5" id="KW-0698">rRNA processing</keyword>
<keyword evidence="1 5" id="KW-0489">Methyltransferase</keyword>
<dbReference type="CDD" id="cd18081">
    <property type="entry name" value="RlmH-like"/>
    <property type="match status" value="1"/>
</dbReference>